<evidence type="ECO:0000313" key="2">
    <source>
        <dbReference type="EMBL" id="MEP0819785.1"/>
    </source>
</evidence>
<proteinExistence type="predicted"/>
<accession>A0ABV0JFC5</accession>
<reference evidence="2 3" key="1">
    <citation type="submission" date="2022-04" db="EMBL/GenBank/DDBJ databases">
        <title>Positive selection, recombination, and allopatry shape intraspecific diversity of widespread and dominant cyanobacteria.</title>
        <authorList>
            <person name="Wei J."/>
            <person name="Shu W."/>
            <person name="Hu C."/>
        </authorList>
    </citation>
    <scope>NUCLEOTIDE SEQUENCE [LARGE SCALE GENOMIC DNA]</scope>
    <source>
        <strain evidence="2 3">GB2-A4</strain>
    </source>
</reference>
<keyword evidence="3" id="KW-1185">Reference proteome</keyword>
<dbReference type="Proteomes" id="UP001464891">
    <property type="component" value="Unassembled WGS sequence"/>
</dbReference>
<feature type="domain" description="Restriction endonuclease type I HsdR N-terminal" evidence="1">
    <location>
        <begin position="63"/>
        <end position="128"/>
    </location>
</feature>
<keyword evidence="2" id="KW-0255">Endonuclease</keyword>
<keyword evidence="2" id="KW-0378">Hydrolase</keyword>
<comment type="caution">
    <text evidence="2">The sequence shown here is derived from an EMBL/GenBank/DDBJ whole genome shotgun (WGS) entry which is preliminary data.</text>
</comment>
<dbReference type="EMBL" id="JAMPKM010000016">
    <property type="protein sequence ID" value="MEP0819785.1"/>
    <property type="molecule type" value="Genomic_DNA"/>
</dbReference>
<dbReference type="RefSeq" id="WP_190441085.1">
    <property type="nucleotide sequence ID" value="NZ_JAMPKM010000016.1"/>
</dbReference>
<organism evidence="2 3">
    <name type="scientific">Trichocoleus desertorum GB2-A4</name>
    <dbReference type="NCBI Taxonomy" id="2933944"/>
    <lineage>
        <taxon>Bacteria</taxon>
        <taxon>Bacillati</taxon>
        <taxon>Cyanobacteriota</taxon>
        <taxon>Cyanophyceae</taxon>
        <taxon>Leptolyngbyales</taxon>
        <taxon>Trichocoleusaceae</taxon>
        <taxon>Trichocoleus</taxon>
    </lineage>
</organism>
<name>A0ABV0JFC5_9CYAN</name>
<evidence type="ECO:0000313" key="3">
    <source>
        <dbReference type="Proteomes" id="UP001464891"/>
    </source>
</evidence>
<dbReference type="GO" id="GO:0004519">
    <property type="term" value="F:endonuclease activity"/>
    <property type="evidence" value="ECO:0007669"/>
    <property type="project" value="UniProtKB-KW"/>
</dbReference>
<gene>
    <name evidence="2" type="ORF">NC998_22040</name>
</gene>
<evidence type="ECO:0000259" key="1">
    <source>
        <dbReference type="Pfam" id="PF04313"/>
    </source>
</evidence>
<dbReference type="PIRSF" id="PIRSF035009">
    <property type="entry name" value="UCP035009_HSDR_N"/>
    <property type="match status" value="1"/>
</dbReference>
<protein>
    <submittedName>
        <fullName evidence="2">Type I restriction endonuclease</fullName>
    </submittedName>
</protein>
<dbReference type="Pfam" id="PF04313">
    <property type="entry name" value="HSDR_N"/>
    <property type="match status" value="1"/>
</dbReference>
<dbReference type="InterPro" id="IPR017035">
    <property type="entry name" value="UCP035009_HsdR_All3000-type"/>
</dbReference>
<dbReference type="InterPro" id="IPR007409">
    <property type="entry name" value="Restrct_endonuc_type1_HsdR_N"/>
</dbReference>
<sequence length="373" mass="41992">MDFIDQLRAISDQIPKLRDQILGNEQATKSALIMPFMQALGYNVFNPGEVYPEFGADVPEVKGDKVDYAILQDGKPIILIECKSCGESLERPQHISQLFKYFNATAAKFSILTNGIIYRFYSDLERQNIMDAKPFLEFNMLNIQEAPLNELKKFSNSSFNPDELKNTAISLMYTREIKRIMAEQLVNPSPEFVKFFAAQIYKDRLKQSVVDMFADIVKSSLSEFIKERITGTLQTALKAEDVASTPSSASNGAPSDGIVTTEEELEGFLIVKAILSEVIEPKRVQLKDTKSYAGILLDGNTWKTICRLRFNSKQKYVSLFSEDKKEVSYPIDNLNGIYKLASELKNRVVRLDKGNVTTEIVATDDGGNEEVLV</sequence>
<keyword evidence="2" id="KW-0540">Nuclease</keyword>